<name>A0A1Q9H9M8_9VIBR</name>
<dbReference type="Pfam" id="PF08239">
    <property type="entry name" value="SH3_3"/>
    <property type="match status" value="1"/>
</dbReference>
<feature type="chain" id="PRO_5043148962" evidence="8">
    <location>
        <begin position="21"/>
        <end position="203"/>
    </location>
</feature>
<dbReference type="GO" id="GO:0016020">
    <property type="term" value="C:membrane"/>
    <property type="evidence" value="ECO:0007669"/>
    <property type="project" value="UniProtKB-SubCell"/>
</dbReference>
<keyword evidence="5 7" id="KW-0472">Membrane</keyword>
<evidence type="ECO:0000256" key="7">
    <source>
        <dbReference type="SAM" id="Phobius"/>
    </source>
</evidence>
<keyword evidence="12" id="KW-1185">Reference proteome</keyword>
<dbReference type="PROSITE" id="PS51781">
    <property type="entry name" value="SH3B"/>
    <property type="match status" value="1"/>
</dbReference>
<feature type="domain" description="SH3b" evidence="9">
    <location>
        <begin position="20"/>
        <end position="86"/>
    </location>
</feature>
<gene>
    <name evidence="11" type="ORF">BIY20_04630</name>
    <name evidence="10" type="ORF">BIY22_14160</name>
</gene>
<evidence type="ECO:0000259" key="9">
    <source>
        <dbReference type="PROSITE" id="PS51781"/>
    </source>
</evidence>
<evidence type="ECO:0000256" key="2">
    <source>
        <dbReference type="ARBA" id="ARBA00022692"/>
    </source>
</evidence>
<evidence type="ECO:0000256" key="5">
    <source>
        <dbReference type="ARBA" id="ARBA00023136"/>
    </source>
</evidence>
<evidence type="ECO:0000256" key="3">
    <source>
        <dbReference type="ARBA" id="ARBA00022729"/>
    </source>
</evidence>
<dbReference type="Gene3D" id="2.30.30.40">
    <property type="entry name" value="SH3 Domains"/>
    <property type="match status" value="1"/>
</dbReference>
<evidence type="ECO:0000313" key="12">
    <source>
        <dbReference type="Proteomes" id="UP000186039"/>
    </source>
</evidence>
<protein>
    <submittedName>
        <fullName evidence="10">Arylsulfatase</fullName>
    </submittedName>
</protein>
<dbReference type="InterPro" id="IPR003646">
    <property type="entry name" value="SH3-like_bac-type"/>
</dbReference>
<evidence type="ECO:0000256" key="8">
    <source>
        <dbReference type="SAM" id="SignalP"/>
    </source>
</evidence>
<dbReference type="SMART" id="SM00287">
    <property type="entry name" value="SH3b"/>
    <property type="match status" value="1"/>
</dbReference>
<feature type="signal peptide" evidence="8">
    <location>
        <begin position="1"/>
        <end position="20"/>
    </location>
</feature>
<comment type="caution">
    <text evidence="10">The sequence shown here is derived from an EMBL/GenBank/DDBJ whole genome shotgun (WGS) entry which is preliminary data.</text>
</comment>
<comment type="subcellular location">
    <subcellularLocation>
        <location evidence="1">Membrane</location>
        <topology evidence="1">Single-pass membrane protein</topology>
    </subcellularLocation>
</comment>
<keyword evidence="3 8" id="KW-0732">Signal</keyword>
<dbReference type="EMBL" id="MJMH01000011">
    <property type="protein sequence ID" value="OLQ96489.1"/>
    <property type="molecule type" value="Genomic_DNA"/>
</dbReference>
<dbReference type="EMBL" id="MJMJ01000046">
    <property type="protein sequence ID" value="OLQ85644.1"/>
    <property type="molecule type" value="Genomic_DNA"/>
</dbReference>
<evidence type="ECO:0000256" key="1">
    <source>
        <dbReference type="ARBA" id="ARBA00004167"/>
    </source>
</evidence>
<dbReference type="NCBIfam" id="TIGR04211">
    <property type="entry name" value="SH3_and_anchor"/>
    <property type="match status" value="1"/>
</dbReference>
<proteinExistence type="predicted"/>
<keyword evidence="2 7" id="KW-0812">Transmembrane</keyword>
<dbReference type="AlphaFoldDB" id="A0A1Q9H9M8"/>
<dbReference type="STRING" id="1381081.BIY22_14160"/>
<evidence type="ECO:0000313" key="10">
    <source>
        <dbReference type="EMBL" id="OLQ85644.1"/>
    </source>
</evidence>
<keyword evidence="4 7" id="KW-1133">Transmembrane helix</keyword>
<sequence length="203" mass="22542">MKKLVLMIFACIIAAPSAMAKDRYISDNLFTYMHSGPSNQYRIIGSVNAGEKVSLVANNKETGYSQIVDNRGRKGWIATNFVTTQESMTTRLPRLEKELAEVKAKLANANEHANKEKAGLIDSLETRNSQISELEKSYAEMNQQLTASQTEVRNLRAKLDTQKDDLLLKYFTYGGGVAGIGLLLGLILPHIIPRRKRSPAGWA</sequence>
<organism evidence="10 13">
    <name type="scientific">Vibrio panuliri</name>
    <dbReference type="NCBI Taxonomy" id="1381081"/>
    <lineage>
        <taxon>Bacteria</taxon>
        <taxon>Pseudomonadati</taxon>
        <taxon>Pseudomonadota</taxon>
        <taxon>Gammaproteobacteria</taxon>
        <taxon>Vibrionales</taxon>
        <taxon>Vibrionaceae</taxon>
        <taxon>Vibrio</taxon>
    </lineage>
</organism>
<evidence type="ECO:0000256" key="6">
    <source>
        <dbReference type="SAM" id="Coils"/>
    </source>
</evidence>
<evidence type="ECO:0000256" key="4">
    <source>
        <dbReference type="ARBA" id="ARBA00022989"/>
    </source>
</evidence>
<dbReference type="OrthoDB" id="9790951at2"/>
<evidence type="ECO:0000313" key="13">
    <source>
        <dbReference type="Proteomes" id="UP000186313"/>
    </source>
</evidence>
<dbReference type="InterPro" id="IPR016476">
    <property type="entry name" value="SH3_dom_pro"/>
</dbReference>
<dbReference type="PIRSF" id="PIRSF006158">
    <property type="entry name" value="UCP006158_SH3"/>
    <property type="match status" value="1"/>
</dbReference>
<reference evidence="12 13" key="1">
    <citation type="submission" date="2016-09" db="EMBL/GenBank/DDBJ databases">
        <title>Genomic Taxonomy of the Vibrionaceae.</title>
        <authorList>
            <person name="Gonzalez-Castillo A."/>
            <person name="Gomez-Gil B."/>
            <person name="Enciso-Ibarra K."/>
        </authorList>
    </citation>
    <scope>NUCLEOTIDE SEQUENCE [LARGE SCALE GENOMIC DNA]</scope>
    <source>
        <strain evidence="11 12">CAIM 1902</strain>
        <strain evidence="10 13">CAIM 703</strain>
    </source>
</reference>
<keyword evidence="6" id="KW-0175">Coiled coil</keyword>
<evidence type="ECO:0000313" key="11">
    <source>
        <dbReference type="EMBL" id="OLQ96489.1"/>
    </source>
</evidence>
<dbReference type="RefSeq" id="WP_075711132.1">
    <property type="nucleotide sequence ID" value="NZ_AP019654.1"/>
</dbReference>
<dbReference type="Proteomes" id="UP000186039">
    <property type="component" value="Unassembled WGS sequence"/>
</dbReference>
<feature type="coiled-coil region" evidence="6">
    <location>
        <begin position="85"/>
        <end position="165"/>
    </location>
</feature>
<feature type="transmembrane region" description="Helical" evidence="7">
    <location>
        <begin position="170"/>
        <end position="188"/>
    </location>
</feature>
<dbReference type="Proteomes" id="UP000186313">
    <property type="component" value="Unassembled WGS sequence"/>
</dbReference>
<accession>A0A1Q9H9M8</accession>